<sequence length="475" mass="48519">MTTLSSSGIGSGLDVNGIVTQLMTLENQPLVLLQQKQTSYNSQISAIGQIQSVLAGFQTAAKGLTSATATPAFQTTSSDTSILSASASSFAVAGNYTIGVTQLAQSQKIVAGGVASTTAAIGTGATTTLTIDFGTISGGTYGSGTYSGASFTANAAKTPISVTIDSSNNTLAGIRDAINAENAGVIATIVNDGSGTPYRLVLTSTDSGAVNSLRIEVAGDAALQSLLAYNSAGTQNLSQLQVAQDAHFSVDGIDITKPGNTVTDVVQGVTLNLFKLNTPASIQLSVSQDKSSLTTAINALVAAYNNFNTLITAATAKKAILQGDSTTLTIQRQLRTALGDSITTTSDYKSLPSLHITLQKDGTLAVDSAKLQAVLASNYTDAVALVAAFGASLTTLSDNILATGTGQLANKTAGINAAIKDNSNQQDAFSQRLATIEATYRAQFSALDAMMIGMNQTSSFLQQQFYKTTTSSSGG</sequence>
<keyword evidence="5" id="KW-0964">Secreted</keyword>
<comment type="function">
    <text evidence="5">Required for morphogenesis and for the elongation of the flagellar filament by facilitating polymerization of the flagellin monomers at the tip of growing filament. Forms a capping structure, which prevents flagellin subunits (transported through the central channel of the flagellum) from leaking out without polymerization at the distal end.</text>
</comment>
<evidence type="ECO:0000256" key="5">
    <source>
        <dbReference type="RuleBase" id="RU362066"/>
    </source>
</evidence>
<comment type="caution">
    <text evidence="8">The sequence shown here is derived from an EMBL/GenBank/DDBJ whole genome shotgun (WGS) entry which is preliminary data.</text>
</comment>
<dbReference type="GO" id="GO:0009421">
    <property type="term" value="C:bacterial-type flagellum filament cap"/>
    <property type="evidence" value="ECO:0007669"/>
    <property type="project" value="InterPro"/>
</dbReference>
<proteinExistence type="inferred from homology"/>
<keyword evidence="8" id="KW-0969">Cilium</keyword>
<evidence type="ECO:0000256" key="4">
    <source>
        <dbReference type="ARBA" id="ARBA00023143"/>
    </source>
</evidence>
<comment type="subunit">
    <text evidence="2 5">Homopentamer.</text>
</comment>
<feature type="domain" description="Flagellar hook-associated protein 2 N-terminal" evidence="6">
    <location>
        <begin position="11"/>
        <end position="107"/>
    </location>
</feature>
<comment type="similarity">
    <text evidence="1 5">Belongs to the FliD family.</text>
</comment>
<dbReference type="RefSeq" id="WP_220634307.1">
    <property type="nucleotide sequence ID" value="NZ_CAJQUM010000001.1"/>
</dbReference>
<dbReference type="AlphaFoldDB" id="A0A916J1G3"/>
<protein>
    <recommendedName>
        <fullName evidence="5">Flagellar hook-associated protein 2</fullName>
        <shortName evidence="5">HAP2</shortName>
    </recommendedName>
    <alternativeName>
        <fullName evidence="5">Flagellar cap protein</fullName>
    </alternativeName>
</protein>
<comment type="subcellular location">
    <subcellularLocation>
        <location evidence="5">Secreted</location>
    </subcellularLocation>
    <subcellularLocation>
        <location evidence="5">Bacterial flagellum</location>
    </subcellularLocation>
</comment>
<evidence type="ECO:0000313" key="8">
    <source>
        <dbReference type="EMBL" id="CAG4882208.1"/>
    </source>
</evidence>
<dbReference type="EMBL" id="CAJQUM010000001">
    <property type="protein sequence ID" value="CAG4882208.1"/>
    <property type="molecule type" value="Genomic_DNA"/>
</dbReference>
<evidence type="ECO:0000259" key="6">
    <source>
        <dbReference type="Pfam" id="PF02465"/>
    </source>
</evidence>
<keyword evidence="8" id="KW-0966">Cell projection</keyword>
<feature type="domain" description="Flagellar hook-associated protein 2 C-terminal" evidence="7">
    <location>
        <begin position="243"/>
        <end position="456"/>
    </location>
</feature>
<evidence type="ECO:0000256" key="1">
    <source>
        <dbReference type="ARBA" id="ARBA00009764"/>
    </source>
</evidence>
<dbReference type="Proteomes" id="UP000742786">
    <property type="component" value="Unassembled WGS sequence"/>
</dbReference>
<dbReference type="GO" id="GO:0005576">
    <property type="term" value="C:extracellular region"/>
    <property type="evidence" value="ECO:0007669"/>
    <property type="project" value="UniProtKB-SubCell"/>
</dbReference>
<accession>A0A916J1G3</accession>
<reference evidence="8" key="1">
    <citation type="submission" date="2021-04" db="EMBL/GenBank/DDBJ databases">
        <authorList>
            <person name="Hornung B."/>
        </authorList>
    </citation>
    <scope>NUCLEOTIDE SEQUENCE</scope>
    <source>
        <strain evidence="8">G5G6</strain>
    </source>
</reference>
<dbReference type="PANTHER" id="PTHR30288">
    <property type="entry name" value="FLAGELLAR CAP/ASSEMBLY PROTEIN FLID"/>
    <property type="match status" value="1"/>
</dbReference>
<evidence type="ECO:0000313" key="9">
    <source>
        <dbReference type="Proteomes" id="UP000742786"/>
    </source>
</evidence>
<dbReference type="InterPro" id="IPR003481">
    <property type="entry name" value="FliD_N"/>
</dbReference>
<dbReference type="Pfam" id="PF07195">
    <property type="entry name" value="FliD_C"/>
    <property type="match status" value="1"/>
</dbReference>
<organism evidence="8 9">
    <name type="scientific">Georgfuchsia toluolica</name>
    <dbReference type="NCBI Taxonomy" id="424218"/>
    <lineage>
        <taxon>Bacteria</taxon>
        <taxon>Pseudomonadati</taxon>
        <taxon>Pseudomonadota</taxon>
        <taxon>Betaproteobacteria</taxon>
        <taxon>Nitrosomonadales</taxon>
        <taxon>Sterolibacteriaceae</taxon>
        <taxon>Georgfuchsia</taxon>
    </lineage>
</organism>
<dbReference type="InterPro" id="IPR010809">
    <property type="entry name" value="FliD_C"/>
</dbReference>
<dbReference type="InterPro" id="IPR040026">
    <property type="entry name" value="FliD"/>
</dbReference>
<evidence type="ECO:0000256" key="2">
    <source>
        <dbReference type="ARBA" id="ARBA00011255"/>
    </source>
</evidence>
<dbReference type="GO" id="GO:0009424">
    <property type="term" value="C:bacterial-type flagellum hook"/>
    <property type="evidence" value="ECO:0007669"/>
    <property type="project" value="UniProtKB-UniRule"/>
</dbReference>
<keyword evidence="4 5" id="KW-0975">Bacterial flagellum</keyword>
<name>A0A916J1G3_9PROT</name>
<dbReference type="PANTHER" id="PTHR30288:SF0">
    <property type="entry name" value="FLAGELLAR HOOK-ASSOCIATED PROTEIN 2"/>
    <property type="match status" value="1"/>
</dbReference>
<keyword evidence="9" id="KW-1185">Reference proteome</keyword>
<keyword evidence="3" id="KW-0175">Coiled coil</keyword>
<gene>
    <name evidence="8" type="ORF">GTOL_10090</name>
</gene>
<evidence type="ECO:0000256" key="3">
    <source>
        <dbReference type="ARBA" id="ARBA00023054"/>
    </source>
</evidence>
<keyword evidence="8" id="KW-0282">Flagellum</keyword>
<dbReference type="GO" id="GO:0007155">
    <property type="term" value="P:cell adhesion"/>
    <property type="evidence" value="ECO:0007669"/>
    <property type="project" value="InterPro"/>
</dbReference>
<evidence type="ECO:0000259" key="7">
    <source>
        <dbReference type="Pfam" id="PF07195"/>
    </source>
</evidence>
<dbReference type="GO" id="GO:0071973">
    <property type="term" value="P:bacterial-type flagellum-dependent cell motility"/>
    <property type="evidence" value="ECO:0007669"/>
    <property type="project" value="TreeGrafter"/>
</dbReference>
<dbReference type="Pfam" id="PF02465">
    <property type="entry name" value="FliD_N"/>
    <property type="match status" value="1"/>
</dbReference>